<evidence type="ECO:0000313" key="3">
    <source>
        <dbReference type="Proteomes" id="UP001596071"/>
    </source>
</evidence>
<evidence type="ECO:0000256" key="1">
    <source>
        <dbReference type="SAM" id="Phobius"/>
    </source>
</evidence>
<dbReference type="SUPFAM" id="SSF88713">
    <property type="entry name" value="Glycoside hydrolase/deacetylase"/>
    <property type="match status" value="1"/>
</dbReference>
<dbReference type="Gene3D" id="3.20.20.370">
    <property type="entry name" value="Glycoside hydrolase/deacetylase"/>
    <property type="match status" value="1"/>
</dbReference>
<protein>
    <submittedName>
        <fullName evidence="2">DUF2194 domain-containing protein</fullName>
    </submittedName>
</protein>
<dbReference type="RefSeq" id="WP_381445889.1">
    <property type="nucleotide sequence ID" value="NZ_JBHSNP010000027.1"/>
</dbReference>
<gene>
    <name evidence="2" type="ORF">ACFPTP_13740</name>
</gene>
<dbReference type="InterPro" id="IPR011330">
    <property type="entry name" value="Glyco_hydro/deAcase_b/a-brl"/>
</dbReference>
<keyword evidence="1" id="KW-0472">Membrane</keyword>
<keyword evidence="1" id="KW-0812">Transmembrane</keyword>
<organism evidence="2 3">
    <name type="scientific">Sporosarcina koreensis</name>
    <dbReference type="NCBI Taxonomy" id="334735"/>
    <lineage>
        <taxon>Bacteria</taxon>
        <taxon>Bacillati</taxon>
        <taxon>Bacillota</taxon>
        <taxon>Bacilli</taxon>
        <taxon>Bacillales</taxon>
        <taxon>Caryophanaceae</taxon>
        <taxon>Sporosarcina</taxon>
    </lineage>
</organism>
<feature type="transmembrane region" description="Helical" evidence="1">
    <location>
        <begin position="9"/>
        <end position="26"/>
    </location>
</feature>
<dbReference type="Pfam" id="PF09960">
    <property type="entry name" value="DUF2194"/>
    <property type="match status" value="1"/>
</dbReference>
<dbReference type="EMBL" id="JBHSNP010000027">
    <property type="protein sequence ID" value="MFC5604287.1"/>
    <property type="molecule type" value="Genomic_DNA"/>
</dbReference>
<name>A0ABW0TZ65_9BACL</name>
<keyword evidence="1" id="KW-1133">Transmembrane helix</keyword>
<dbReference type="Proteomes" id="UP001596071">
    <property type="component" value="Unassembled WGS sequence"/>
</dbReference>
<dbReference type="InterPro" id="IPR018695">
    <property type="entry name" value="DUF2194"/>
</dbReference>
<evidence type="ECO:0000313" key="2">
    <source>
        <dbReference type="EMBL" id="MFC5604287.1"/>
    </source>
</evidence>
<comment type="caution">
    <text evidence="2">The sequence shown here is derived from an EMBL/GenBank/DDBJ whole genome shotgun (WGS) entry which is preliminary data.</text>
</comment>
<proteinExistence type="predicted"/>
<accession>A0ABW0TZ65</accession>
<sequence length="610" mass="69061">MKVNFAKSVYIVLFMVLASGVFFLIARSQFVLTFQQNDDLLHQMDELRTVVDEKGELSAEGRSSLYCIAYTPSDETSVKLKQNAEKTLTHMKLDTTSINLDVQTIDYAACDVVLLAIDHLGMAGSERELEEYVADGGYVLMMTALEPDAEFLVLYRKLGISSYGYQVGSYGLDLVSNVLIGEDGWEIRDHFIYNSSLLISLDDHAKLLAKTPEGIPILWRTELGKGAIIVHNGTMFEEKLNRGFLTGAISMLQPDSMYPVYNSKVFFIDDFPAPIAKGRNAAIYEQYEKDLPTFYREIWWPNMLEVAKRHNLRYTGVLIETYGDDVNPPFAYPVDASRLNLISYGREIIKSGGELGIHGYNHQPLNRDARIAAQFDYKTWENGQNMVASIEEVLEFTKGSFPNYTVTSYVPPSNVLSAEGREALKKAWPELKVIAALFIEDETNAAYVQEYEIAPDGVIEMPRVTSGYTERPFDRWAEANVMTSVGIYSNFLHPDDAISEDRSYNMTWEQIYKGFKENMARVEKTYPWVRAMTATEAALDMARVMKTDAKWSVTETGIEGELSGQDANMYFILRTERKIGRLTNCTVKRIDEGVFLVNVYDTEFKLEFGG</sequence>
<keyword evidence="3" id="KW-1185">Reference proteome</keyword>
<reference evidence="3" key="1">
    <citation type="journal article" date="2019" name="Int. J. Syst. Evol. Microbiol.">
        <title>The Global Catalogue of Microorganisms (GCM) 10K type strain sequencing project: providing services to taxonomists for standard genome sequencing and annotation.</title>
        <authorList>
            <consortium name="The Broad Institute Genomics Platform"/>
            <consortium name="The Broad Institute Genome Sequencing Center for Infectious Disease"/>
            <person name="Wu L."/>
            <person name="Ma J."/>
        </authorList>
    </citation>
    <scope>NUCLEOTIDE SEQUENCE [LARGE SCALE GENOMIC DNA]</scope>
    <source>
        <strain evidence="3">KACC 11299</strain>
    </source>
</reference>
<dbReference type="CDD" id="cd10924">
    <property type="entry name" value="CE4_COG4878"/>
    <property type="match status" value="1"/>
</dbReference>